<dbReference type="InterPro" id="IPR009567">
    <property type="entry name" value="SARAF"/>
</dbReference>
<evidence type="ECO:0000313" key="3">
    <source>
        <dbReference type="Proteomes" id="UP001176940"/>
    </source>
</evidence>
<accession>A0ABN9LAY1</accession>
<evidence type="ECO:0000313" key="2">
    <source>
        <dbReference type="EMBL" id="CAJ0937665.1"/>
    </source>
</evidence>
<keyword evidence="3" id="KW-1185">Reference proteome</keyword>
<proteinExistence type="predicted"/>
<evidence type="ECO:0000256" key="1">
    <source>
        <dbReference type="SAM" id="MobiDB-lite"/>
    </source>
</evidence>
<dbReference type="Proteomes" id="UP001176940">
    <property type="component" value="Unassembled WGS sequence"/>
</dbReference>
<reference evidence="2" key="1">
    <citation type="submission" date="2023-07" db="EMBL/GenBank/DDBJ databases">
        <authorList>
            <person name="Stuckert A."/>
        </authorList>
    </citation>
    <scope>NUCLEOTIDE SEQUENCE</scope>
</reference>
<dbReference type="EMBL" id="CAUEEQ010013655">
    <property type="protein sequence ID" value="CAJ0937665.1"/>
    <property type="molecule type" value="Genomic_DNA"/>
</dbReference>
<feature type="region of interest" description="Disordered" evidence="1">
    <location>
        <begin position="1"/>
        <end position="29"/>
    </location>
</feature>
<name>A0ABN9LAY1_9NEOB</name>
<comment type="caution">
    <text evidence="2">The sequence shown here is derived from an EMBL/GenBank/DDBJ whole genome shotgun (WGS) entry which is preliminary data.</text>
</comment>
<gene>
    <name evidence="2" type="ORF">RIMI_LOCUS7268100</name>
</gene>
<protein>
    <submittedName>
        <fullName evidence="2">Uncharacterized protein</fullName>
    </submittedName>
</protein>
<feature type="compositionally biased region" description="Basic and acidic residues" evidence="1">
    <location>
        <begin position="11"/>
        <end position="22"/>
    </location>
</feature>
<dbReference type="Pfam" id="PF06682">
    <property type="entry name" value="SARAF"/>
    <property type="match status" value="1"/>
</dbReference>
<organism evidence="2 3">
    <name type="scientific">Ranitomeya imitator</name>
    <name type="common">mimic poison frog</name>
    <dbReference type="NCBI Taxonomy" id="111125"/>
    <lineage>
        <taxon>Eukaryota</taxon>
        <taxon>Metazoa</taxon>
        <taxon>Chordata</taxon>
        <taxon>Craniata</taxon>
        <taxon>Vertebrata</taxon>
        <taxon>Euteleostomi</taxon>
        <taxon>Amphibia</taxon>
        <taxon>Batrachia</taxon>
        <taxon>Anura</taxon>
        <taxon>Neobatrachia</taxon>
        <taxon>Hyloidea</taxon>
        <taxon>Dendrobatidae</taxon>
        <taxon>Dendrobatinae</taxon>
        <taxon>Ranitomeya</taxon>
    </lineage>
</organism>
<sequence length="155" mass="16788">MESRVTTPHHRPGESECRHRENTAGTESLSCSGASSGFGNFGGASSFGRQAGQGPGFWTGLGTGGVLGYLFGNQRKASPQHDLAPTMFDDGDGVFKDPDAAPRPLWIWGLQGEEELEHTIHQVRHITTHGVDLLILDLFMVTLGQVLVPEQHQVR</sequence>